<evidence type="ECO:0000256" key="2">
    <source>
        <dbReference type="ARBA" id="ARBA00022982"/>
    </source>
</evidence>
<dbReference type="PIRSF" id="PIRSF000089">
    <property type="entry name" value="Electra_flavoP_a"/>
    <property type="match status" value="1"/>
</dbReference>
<reference evidence="5 6" key="1">
    <citation type="submission" date="2018-06" db="EMBL/GenBank/DDBJ databases">
        <authorList>
            <consortium name="Pathogen Informatics"/>
            <person name="Doyle S."/>
        </authorList>
    </citation>
    <scope>NUCLEOTIDE SEQUENCE [LARGE SCALE GENOMIC DNA]</scope>
    <source>
        <strain evidence="5 6">NCTC10975</strain>
    </source>
</reference>
<dbReference type="Proteomes" id="UP000251485">
    <property type="component" value="Unassembled WGS sequence"/>
</dbReference>
<evidence type="ECO:0000256" key="1">
    <source>
        <dbReference type="ARBA" id="ARBA00005817"/>
    </source>
</evidence>
<feature type="domain" description="Electron transfer flavoprotein alpha/beta-subunit N-terminal" evidence="4">
    <location>
        <begin position="8"/>
        <end position="189"/>
    </location>
</feature>
<dbReference type="Gene3D" id="3.40.50.1220">
    <property type="entry name" value="TPP-binding domain"/>
    <property type="match status" value="1"/>
</dbReference>
<comment type="cofactor">
    <cofactor evidence="3">
        <name>FAD</name>
        <dbReference type="ChEBI" id="CHEBI:57692"/>
    </cofactor>
    <text evidence="3">Binds 1 FAD per dimer.</text>
</comment>
<dbReference type="SUPFAM" id="SSF52467">
    <property type="entry name" value="DHS-like NAD/FAD-binding domain"/>
    <property type="match status" value="1"/>
</dbReference>
<dbReference type="InterPro" id="IPR014729">
    <property type="entry name" value="Rossmann-like_a/b/a_fold"/>
</dbReference>
<keyword evidence="2" id="KW-0249">Electron transport</keyword>
<dbReference type="SUPFAM" id="SSF52402">
    <property type="entry name" value="Adenine nucleotide alpha hydrolases-like"/>
    <property type="match status" value="1"/>
</dbReference>
<feature type="binding site" evidence="3">
    <location>
        <begin position="228"/>
        <end position="229"/>
    </location>
    <ligand>
        <name>FAD</name>
        <dbReference type="ChEBI" id="CHEBI:57692"/>
    </ligand>
</feature>
<dbReference type="Pfam" id="PF00766">
    <property type="entry name" value="ETF_alpha"/>
    <property type="match status" value="1"/>
</dbReference>
<evidence type="ECO:0000313" key="6">
    <source>
        <dbReference type="Proteomes" id="UP000251485"/>
    </source>
</evidence>
<dbReference type="SMART" id="SM00893">
    <property type="entry name" value="ETF"/>
    <property type="match status" value="1"/>
</dbReference>
<proteinExistence type="inferred from homology"/>
<dbReference type="PANTHER" id="PTHR43153">
    <property type="entry name" value="ELECTRON TRANSFER FLAVOPROTEIN ALPHA"/>
    <property type="match status" value="1"/>
</dbReference>
<organism evidence="5 6">
    <name type="scientific">Proteus mirabilis</name>
    <dbReference type="NCBI Taxonomy" id="584"/>
    <lineage>
        <taxon>Bacteria</taxon>
        <taxon>Pseudomonadati</taxon>
        <taxon>Pseudomonadota</taxon>
        <taxon>Gammaproteobacteria</taxon>
        <taxon>Enterobacterales</taxon>
        <taxon>Morganellaceae</taxon>
        <taxon>Proteus</taxon>
    </lineage>
</organism>
<feature type="binding site" evidence="3">
    <location>
        <position position="203"/>
    </location>
    <ligand>
        <name>FAD</name>
        <dbReference type="ChEBI" id="CHEBI:57692"/>
    </ligand>
</feature>
<dbReference type="EMBL" id="UAUE01000039">
    <property type="protein sequence ID" value="SPZ04102.1"/>
    <property type="molecule type" value="Genomic_DNA"/>
</dbReference>
<evidence type="ECO:0000313" key="5">
    <source>
        <dbReference type="EMBL" id="SPZ04102.1"/>
    </source>
</evidence>
<dbReference type="GO" id="GO:0033539">
    <property type="term" value="P:fatty acid beta-oxidation using acyl-CoA dehydrogenase"/>
    <property type="evidence" value="ECO:0007669"/>
    <property type="project" value="TreeGrafter"/>
</dbReference>
<keyword evidence="3" id="KW-0274">FAD</keyword>
<feature type="binding site" evidence="3">
    <location>
        <position position="281"/>
    </location>
    <ligand>
        <name>FAD</name>
        <dbReference type="ChEBI" id="CHEBI:57692"/>
    </ligand>
</feature>
<dbReference type="AlphaFoldDB" id="A0A2X2C6D3"/>
<feature type="binding site" evidence="3">
    <location>
        <begin position="260"/>
        <end position="267"/>
    </location>
    <ligand>
        <name>FAD</name>
        <dbReference type="ChEBI" id="CHEBI:57692"/>
    </ligand>
</feature>
<keyword evidence="3" id="KW-0285">Flavoprotein</keyword>
<protein>
    <submittedName>
        <fullName evidence="5">Electron transfer flavoprotein alpha subunit for carnitine metabolism</fullName>
    </submittedName>
</protein>
<dbReference type="Pfam" id="PF01012">
    <property type="entry name" value="ETF"/>
    <property type="match status" value="1"/>
</dbReference>
<dbReference type="InterPro" id="IPR014731">
    <property type="entry name" value="ETF_asu_C"/>
</dbReference>
<sequence>MASLLPTTFVYAEKADDLAKLIAFARDLGEKVNVLFIGDDESTRECVNLGADCVYCFAPQDGVIAEDYAASFAEIIKEAGANALVLLAASKRAKAIAARLGVILKAGVVSDALSLAIENNTVIATHQVYGGLAHAKAEIRSPYAIATVGSALDVEAIKDAPNAQVVQSIFIAPAHTLKVLARKPKQGSTVDLGKAHCVVGVGRGFGKADDIALASALAKALQGEVGCSRPIAEGEGWMEHDRYIGVSGVTLGADVYVAVGISGQIQHMVGVDRAKIIVGINKDKKCPYFQYGRLRYCWRPLQSVTCINREARRLITVGRLVIMY</sequence>
<dbReference type="InterPro" id="IPR001308">
    <property type="entry name" value="ETF_a/FixB"/>
</dbReference>
<keyword evidence="2" id="KW-0813">Transport</keyword>
<gene>
    <name evidence="5" type="primary">fixB_1</name>
    <name evidence="5" type="ORF">NCTC10975_05176</name>
</gene>
<dbReference type="PANTHER" id="PTHR43153:SF1">
    <property type="entry name" value="ELECTRON TRANSFER FLAVOPROTEIN SUBUNIT ALPHA, MITOCHONDRIAL"/>
    <property type="match status" value="1"/>
</dbReference>
<evidence type="ECO:0000256" key="3">
    <source>
        <dbReference type="PIRSR" id="PIRSR000089-1"/>
    </source>
</evidence>
<dbReference type="GO" id="GO:0009055">
    <property type="term" value="F:electron transfer activity"/>
    <property type="evidence" value="ECO:0007669"/>
    <property type="project" value="InterPro"/>
</dbReference>
<accession>A0A2X2C6D3</accession>
<name>A0A2X2C6D3_PROMI</name>
<dbReference type="InterPro" id="IPR014730">
    <property type="entry name" value="ETF_a/b_N"/>
</dbReference>
<dbReference type="GO" id="GO:0050660">
    <property type="term" value="F:flavin adenine dinucleotide binding"/>
    <property type="evidence" value="ECO:0007669"/>
    <property type="project" value="InterPro"/>
</dbReference>
<dbReference type="Gene3D" id="3.40.50.620">
    <property type="entry name" value="HUPs"/>
    <property type="match status" value="1"/>
</dbReference>
<evidence type="ECO:0000259" key="4">
    <source>
        <dbReference type="SMART" id="SM00893"/>
    </source>
</evidence>
<comment type="similarity">
    <text evidence="1">Belongs to the ETF alpha-subunit/FixB family.</text>
</comment>
<dbReference type="InterPro" id="IPR029035">
    <property type="entry name" value="DHS-like_NAD/FAD-binding_dom"/>
</dbReference>